<gene>
    <name evidence="7" type="ORF">H4R34_002528</name>
</gene>
<evidence type="ECO:0000256" key="4">
    <source>
        <dbReference type="PROSITE-ProRule" id="PRU00723"/>
    </source>
</evidence>
<feature type="compositionally biased region" description="Polar residues" evidence="5">
    <location>
        <begin position="1"/>
        <end position="11"/>
    </location>
</feature>
<reference evidence="7" key="1">
    <citation type="submission" date="2022-07" db="EMBL/GenBank/DDBJ databases">
        <title>Phylogenomic reconstructions and comparative analyses of Kickxellomycotina fungi.</title>
        <authorList>
            <person name="Reynolds N.K."/>
            <person name="Stajich J.E."/>
            <person name="Barry K."/>
            <person name="Grigoriev I.V."/>
            <person name="Crous P."/>
            <person name="Smith M.E."/>
        </authorList>
    </citation>
    <scope>NUCLEOTIDE SEQUENCE</scope>
    <source>
        <strain evidence="7">RSA 567</strain>
    </source>
</reference>
<dbReference type="AlphaFoldDB" id="A0A9W8ECU0"/>
<evidence type="ECO:0000256" key="5">
    <source>
        <dbReference type="SAM" id="MobiDB-lite"/>
    </source>
</evidence>
<sequence length="133" mass="15236">MPNQDSSSAAPNATRLPRSQFRRLRKRARQRCARRVYYQALADAHAAEQSQPTAMANHQRADLAAELQYRQAQIAWEVRERQIWASQQPPPTPSSTPEVRVAATTSRPPICIWYQHTGTCRWRAHCPYDHSAS</sequence>
<keyword evidence="3 4" id="KW-0862">Zinc</keyword>
<protein>
    <recommendedName>
        <fullName evidence="6">C3H1-type domain-containing protein</fullName>
    </recommendedName>
</protein>
<dbReference type="InterPro" id="IPR036855">
    <property type="entry name" value="Znf_CCCH_sf"/>
</dbReference>
<dbReference type="EMBL" id="JANBQB010000178">
    <property type="protein sequence ID" value="KAJ1980230.1"/>
    <property type="molecule type" value="Genomic_DNA"/>
</dbReference>
<evidence type="ECO:0000256" key="2">
    <source>
        <dbReference type="ARBA" id="ARBA00022771"/>
    </source>
</evidence>
<feature type="zinc finger region" description="C3H1-type" evidence="4">
    <location>
        <begin position="105"/>
        <end position="133"/>
    </location>
</feature>
<evidence type="ECO:0000259" key="6">
    <source>
        <dbReference type="PROSITE" id="PS50103"/>
    </source>
</evidence>
<dbReference type="OrthoDB" id="10555757at2759"/>
<feature type="domain" description="C3H1-type" evidence="6">
    <location>
        <begin position="105"/>
        <end position="133"/>
    </location>
</feature>
<keyword evidence="8" id="KW-1185">Reference proteome</keyword>
<evidence type="ECO:0000313" key="7">
    <source>
        <dbReference type="EMBL" id="KAJ1980230.1"/>
    </source>
</evidence>
<dbReference type="SUPFAM" id="SSF90229">
    <property type="entry name" value="CCCH zinc finger"/>
    <property type="match status" value="1"/>
</dbReference>
<evidence type="ECO:0000256" key="1">
    <source>
        <dbReference type="ARBA" id="ARBA00022723"/>
    </source>
</evidence>
<dbReference type="InterPro" id="IPR000571">
    <property type="entry name" value="Znf_CCCH"/>
</dbReference>
<feature type="region of interest" description="Disordered" evidence="5">
    <location>
        <begin position="1"/>
        <end position="27"/>
    </location>
</feature>
<keyword evidence="2 4" id="KW-0863">Zinc-finger</keyword>
<name>A0A9W8ECU0_9FUNG</name>
<evidence type="ECO:0000313" key="8">
    <source>
        <dbReference type="Proteomes" id="UP001151582"/>
    </source>
</evidence>
<organism evidence="7 8">
    <name type="scientific">Dimargaris verticillata</name>
    <dbReference type="NCBI Taxonomy" id="2761393"/>
    <lineage>
        <taxon>Eukaryota</taxon>
        <taxon>Fungi</taxon>
        <taxon>Fungi incertae sedis</taxon>
        <taxon>Zoopagomycota</taxon>
        <taxon>Kickxellomycotina</taxon>
        <taxon>Dimargaritomycetes</taxon>
        <taxon>Dimargaritales</taxon>
        <taxon>Dimargaritaceae</taxon>
        <taxon>Dimargaris</taxon>
    </lineage>
</organism>
<dbReference type="GO" id="GO:0008270">
    <property type="term" value="F:zinc ion binding"/>
    <property type="evidence" value="ECO:0007669"/>
    <property type="project" value="UniProtKB-KW"/>
</dbReference>
<accession>A0A9W8ECU0</accession>
<comment type="caution">
    <text evidence="7">The sequence shown here is derived from an EMBL/GenBank/DDBJ whole genome shotgun (WGS) entry which is preliminary data.</text>
</comment>
<dbReference type="Proteomes" id="UP001151582">
    <property type="component" value="Unassembled WGS sequence"/>
</dbReference>
<dbReference type="PROSITE" id="PS50103">
    <property type="entry name" value="ZF_C3H1"/>
    <property type="match status" value="1"/>
</dbReference>
<keyword evidence="1 4" id="KW-0479">Metal-binding</keyword>
<evidence type="ECO:0000256" key="3">
    <source>
        <dbReference type="ARBA" id="ARBA00022833"/>
    </source>
</evidence>
<proteinExistence type="predicted"/>